<evidence type="ECO:0000313" key="2">
    <source>
        <dbReference type="EMBL" id="KAH6645312.1"/>
    </source>
</evidence>
<dbReference type="Pfam" id="PF01370">
    <property type="entry name" value="Epimerase"/>
    <property type="match status" value="1"/>
</dbReference>
<protein>
    <recommendedName>
        <fullName evidence="1">NAD-dependent epimerase/dehydratase domain-containing protein</fullName>
    </recommendedName>
</protein>
<dbReference type="InterPro" id="IPR036291">
    <property type="entry name" value="NAD(P)-bd_dom_sf"/>
</dbReference>
<evidence type="ECO:0000259" key="1">
    <source>
        <dbReference type="Pfam" id="PF01370"/>
    </source>
</evidence>
<name>A0A9P8RGA2_9PEZI</name>
<dbReference type="Proteomes" id="UP000758603">
    <property type="component" value="Unassembled WGS sequence"/>
</dbReference>
<sequence length="342" mass="37396">MSRQSVFLIGPGFIGGEILDHLLEENYKVTTLVRRESANEAFEARGVKVVNGTLDDRSVIEQTVVANDIVFHTATADHLPSVEAVLSGIAQRASKGKQTIYIHTSGASLLGDDSAGDYLSDKIFDDENPEDIDAVPDKAPHRQIDLAIVNGSKALGAKAKVGIMIPPVIYGISSRDERTSIQLPTMVRYSIKHGYAGHIGKGKSVWNQIHVKDLARGYMVLLHSLENIPEDETVKNLYWFCNNGEEISWGQAATEIGAALYKAGRISSPQTKTIPRENYGDVFGTYSDIVAGSNSRNRANRLRKLGWEATEKKSLVSLVEDEIPLILQEKGPYNGYSKAVAS</sequence>
<dbReference type="Gene3D" id="3.40.50.720">
    <property type="entry name" value="NAD(P)-binding Rossmann-like Domain"/>
    <property type="match status" value="1"/>
</dbReference>
<accession>A0A9P8RGA2</accession>
<dbReference type="SUPFAM" id="SSF51735">
    <property type="entry name" value="NAD(P)-binding Rossmann-fold domains"/>
    <property type="match status" value="1"/>
</dbReference>
<feature type="domain" description="NAD-dependent epimerase/dehydratase" evidence="1">
    <location>
        <begin position="12"/>
        <end position="233"/>
    </location>
</feature>
<dbReference type="GO" id="GO:0005737">
    <property type="term" value="C:cytoplasm"/>
    <property type="evidence" value="ECO:0007669"/>
    <property type="project" value="TreeGrafter"/>
</dbReference>
<dbReference type="InterPro" id="IPR051783">
    <property type="entry name" value="NAD(P)-dependent_oxidoreduct"/>
</dbReference>
<dbReference type="PANTHER" id="PTHR48079:SF6">
    <property type="entry name" value="NAD(P)-BINDING DOMAIN-CONTAINING PROTEIN-RELATED"/>
    <property type="match status" value="1"/>
</dbReference>
<gene>
    <name evidence="2" type="ORF">BKA67DRAFT_584768</name>
</gene>
<evidence type="ECO:0000313" key="3">
    <source>
        <dbReference type="Proteomes" id="UP000758603"/>
    </source>
</evidence>
<dbReference type="PANTHER" id="PTHR48079">
    <property type="entry name" value="PROTEIN YEEZ"/>
    <property type="match status" value="1"/>
</dbReference>
<dbReference type="InterPro" id="IPR001509">
    <property type="entry name" value="Epimerase_deHydtase"/>
</dbReference>
<comment type="caution">
    <text evidence="2">The sequence shown here is derived from an EMBL/GenBank/DDBJ whole genome shotgun (WGS) entry which is preliminary data.</text>
</comment>
<dbReference type="AlphaFoldDB" id="A0A9P8RGA2"/>
<dbReference type="GeneID" id="70133054"/>
<dbReference type="EMBL" id="JAGPXC010000011">
    <property type="protein sequence ID" value="KAH6645312.1"/>
    <property type="molecule type" value="Genomic_DNA"/>
</dbReference>
<dbReference type="GO" id="GO:0004029">
    <property type="term" value="F:aldehyde dehydrogenase (NAD+) activity"/>
    <property type="evidence" value="ECO:0007669"/>
    <property type="project" value="TreeGrafter"/>
</dbReference>
<dbReference type="RefSeq" id="XP_045951826.1">
    <property type="nucleotide sequence ID" value="XM_046104163.1"/>
</dbReference>
<dbReference type="OrthoDB" id="2130169at2759"/>
<keyword evidence="3" id="KW-1185">Reference proteome</keyword>
<reference evidence="2" key="1">
    <citation type="journal article" date="2021" name="Nat. Commun.">
        <title>Genetic determinants of endophytism in the Arabidopsis root mycobiome.</title>
        <authorList>
            <person name="Mesny F."/>
            <person name="Miyauchi S."/>
            <person name="Thiergart T."/>
            <person name="Pickel B."/>
            <person name="Atanasova L."/>
            <person name="Karlsson M."/>
            <person name="Huettel B."/>
            <person name="Barry K.W."/>
            <person name="Haridas S."/>
            <person name="Chen C."/>
            <person name="Bauer D."/>
            <person name="Andreopoulos W."/>
            <person name="Pangilinan J."/>
            <person name="LaButti K."/>
            <person name="Riley R."/>
            <person name="Lipzen A."/>
            <person name="Clum A."/>
            <person name="Drula E."/>
            <person name="Henrissat B."/>
            <person name="Kohler A."/>
            <person name="Grigoriev I.V."/>
            <person name="Martin F.M."/>
            <person name="Hacquard S."/>
        </authorList>
    </citation>
    <scope>NUCLEOTIDE SEQUENCE</scope>
    <source>
        <strain evidence="2">MPI-SDFR-AT-0073</strain>
    </source>
</reference>
<organism evidence="2 3">
    <name type="scientific">Truncatella angustata</name>
    <dbReference type="NCBI Taxonomy" id="152316"/>
    <lineage>
        <taxon>Eukaryota</taxon>
        <taxon>Fungi</taxon>
        <taxon>Dikarya</taxon>
        <taxon>Ascomycota</taxon>
        <taxon>Pezizomycotina</taxon>
        <taxon>Sordariomycetes</taxon>
        <taxon>Xylariomycetidae</taxon>
        <taxon>Amphisphaeriales</taxon>
        <taxon>Sporocadaceae</taxon>
        <taxon>Truncatella</taxon>
    </lineage>
</organism>
<proteinExistence type="predicted"/>